<proteinExistence type="predicted"/>
<accession>A0A6G8FJX6</accession>
<keyword evidence="3" id="KW-1185">Reference proteome</keyword>
<dbReference type="KEGG" id="lins:G7067_10100"/>
<feature type="domain" description="Bacterial bifunctional deaminase-reductase C-terminal" evidence="1">
    <location>
        <begin position="73"/>
        <end position="174"/>
    </location>
</feature>
<dbReference type="InterPro" id="IPR024072">
    <property type="entry name" value="DHFR-like_dom_sf"/>
</dbReference>
<dbReference type="RefSeq" id="WP_166323946.1">
    <property type="nucleotide sequence ID" value="NZ_CP049934.1"/>
</dbReference>
<reference evidence="2 3" key="1">
    <citation type="submission" date="2020-03" db="EMBL/GenBank/DDBJ databases">
        <title>Leucobacter sp. nov., isolated from beetles.</title>
        <authorList>
            <person name="Hyun D.-W."/>
            <person name="Bae J.-W."/>
        </authorList>
    </citation>
    <scope>NUCLEOTIDE SEQUENCE [LARGE SCALE GENOMIC DNA]</scope>
    <source>
        <strain evidence="2 3">HDW9B</strain>
    </source>
</reference>
<dbReference type="Proteomes" id="UP000501387">
    <property type="component" value="Chromosome"/>
</dbReference>
<dbReference type="InterPro" id="IPR050765">
    <property type="entry name" value="Riboflavin_Biosynth_HTPR"/>
</dbReference>
<dbReference type="PANTHER" id="PTHR38011:SF11">
    <property type="entry name" value="2,5-DIAMINO-6-RIBOSYLAMINO-4(3H)-PYRIMIDINONE 5'-PHOSPHATE REDUCTASE"/>
    <property type="match status" value="1"/>
</dbReference>
<sequence>MGRIIFDTATTLNGWIADEHHSLDWLFAVEGGDEPAEELTPPEARVLVEGSSTYEWVLKHEDLLTQPEEWRQLFGDKTTFVFTRRQLPVPEGADVRFVSGLVTEILPQIRAAADDGDIWIVGGGELAAQFLDAGALDRIAVSVAPAALPSGAPLFPRRVGPDRLRLVSAEAVGQFARLIYDIIPAGPAQ</sequence>
<dbReference type="PANTHER" id="PTHR38011">
    <property type="entry name" value="DIHYDROFOLATE REDUCTASE FAMILY PROTEIN (AFU_ORTHOLOGUE AFUA_8G06820)"/>
    <property type="match status" value="1"/>
</dbReference>
<dbReference type="Pfam" id="PF01872">
    <property type="entry name" value="RibD_C"/>
    <property type="match status" value="1"/>
</dbReference>
<evidence type="ECO:0000313" key="3">
    <source>
        <dbReference type="Proteomes" id="UP000501387"/>
    </source>
</evidence>
<organism evidence="2 3">
    <name type="scientific">Leucobacter insecticola</name>
    <dbReference type="NCBI Taxonomy" id="2714934"/>
    <lineage>
        <taxon>Bacteria</taxon>
        <taxon>Bacillati</taxon>
        <taxon>Actinomycetota</taxon>
        <taxon>Actinomycetes</taxon>
        <taxon>Micrococcales</taxon>
        <taxon>Microbacteriaceae</taxon>
        <taxon>Leucobacter</taxon>
    </lineage>
</organism>
<gene>
    <name evidence="2" type="ORF">G7067_10100</name>
</gene>
<dbReference type="Gene3D" id="3.40.430.10">
    <property type="entry name" value="Dihydrofolate Reductase, subunit A"/>
    <property type="match status" value="1"/>
</dbReference>
<evidence type="ECO:0000313" key="2">
    <source>
        <dbReference type="EMBL" id="QIM16677.1"/>
    </source>
</evidence>
<dbReference type="AlphaFoldDB" id="A0A6G8FJX6"/>
<name>A0A6G8FJX6_9MICO</name>
<dbReference type="SUPFAM" id="SSF53597">
    <property type="entry name" value="Dihydrofolate reductase-like"/>
    <property type="match status" value="1"/>
</dbReference>
<dbReference type="EMBL" id="CP049934">
    <property type="protein sequence ID" value="QIM16677.1"/>
    <property type="molecule type" value="Genomic_DNA"/>
</dbReference>
<dbReference type="GO" id="GO:0008703">
    <property type="term" value="F:5-amino-6-(5-phosphoribosylamino)uracil reductase activity"/>
    <property type="evidence" value="ECO:0007669"/>
    <property type="project" value="InterPro"/>
</dbReference>
<evidence type="ECO:0000259" key="1">
    <source>
        <dbReference type="Pfam" id="PF01872"/>
    </source>
</evidence>
<dbReference type="InterPro" id="IPR002734">
    <property type="entry name" value="RibDG_C"/>
</dbReference>
<protein>
    <submittedName>
        <fullName evidence="2">Dihydrofolate reductase</fullName>
    </submittedName>
</protein>
<dbReference type="GO" id="GO:0009231">
    <property type="term" value="P:riboflavin biosynthetic process"/>
    <property type="evidence" value="ECO:0007669"/>
    <property type="project" value="InterPro"/>
</dbReference>